<name>A0ABM1MTJ0_NICVS</name>
<dbReference type="InterPro" id="IPR001128">
    <property type="entry name" value="Cyt_P450"/>
</dbReference>
<keyword evidence="7" id="KW-0256">Endoplasmic reticulum</keyword>
<dbReference type="GeneID" id="108563659"/>
<dbReference type="CDD" id="cd11056">
    <property type="entry name" value="CYP6-like"/>
    <property type="match status" value="1"/>
</dbReference>
<keyword evidence="10 13" id="KW-0408">Iron</keyword>
<protein>
    <submittedName>
        <fullName evidence="15">Cytochrome P450 9e2-like</fullName>
    </submittedName>
</protein>
<evidence type="ECO:0000256" key="8">
    <source>
        <dbReference type="ARBA" id="ARBA00022848"/>
    </source>
</evidence>
<evidence type="ECO:0000313" key="15">
    <source>
        <dbReference type="RefSeq" id="XP_017777890.1"/>
    </source>
</evidence>
<reference evidence="15" key="1">
    <citation type="submission" date="2025-08" db="UniProtKB">
        <authorList>
            <consortium name="RefSeq"/>
        </authorList>
    </citation>
    <scope>IDENTIFICATION</scope>
    <source>
        <tissue evidence="15">Whole Larva</tissue>
    </source>
</reference>
<keyword evidence="12" id="KW-0472">Membrane</keyword>
<dbReference type="InterPro" id="IPR050476">
    <property type="entry name" value="Insect_CytP450_Detox"/>
</dbReference>
<dbReference type="InterPro" id="IPR002401">
    <property type="entry name" value="Cyt_P450_E_grp-I"/>
</dbReference>
<dbReference type="InterPro" id="IPR036396">
    <property type="entry name" value="Cyt_P450_sf"/>
</dbReference>
<dbReference type="PROSITE" id="PS00086">
    <property type="entry name" value="CYTOCHROME_P450"/>
    <property type="match status" value="1"/>
</dbReference>
<evidence type="ECO:0000256" key="13">
    <source>
        <dbReference type="RuleBase" id="RU000461"/>
    </source>
</evidence>
<accession>A0ABM1MTJ0</accession>
<comment type="similarity">
    <text evidence="4 13">Belongs to the cytochrome P450 family.</text>
</comment>
<evidence type="ECO:0000256" key="2">
    <source>
        <dbReference type="ARBA" id="ARBA00004174"/>
    </source>
</evidence>
<dbReference type="PRINTS" id="PR00463">
    <property type="entry name" value="EP450I"/>
</dbReference>
<dbReference type="Gene3D" id="1.10.630.10">
    <property type="entry name" value="Cytochrome P450"/>
    <property type="match status" value="1"/>
</dbReference>
<evidence type="ECO:0000313" key="14">
    <source>
        <dbReference type="Proteomes" id="UP000695000"/>
    </source>
</evidence>
<dbReference type="Proteomes" id="UP000695000">
    <property type="component" value="Unplaced"/>
</dbReference>
<keyword evidence="5 13" id="KW-0349">Heme</keyword>
<dbReference type="PRINTS" id="PR00385">
    <property type="entry name" value="P450"/>
</dbReference>
<evidence type="ECO:0000256" key="3">
    <source>
        <dbReference type="ARBA" id="ARBA00004406"/>
    </source>
</evidence>
<evidence type="ECO:0000256" key="9">
    <source>
        <dbReference type="ARBA" id="ARBA00023002"/>
    </source>
</evidence>
<keyword evidence="14" id="KW-1185">Reference proteome</keyword>
<evidence type="ECO:0000256" key="7">
    <source>
        <dbReference type="ARBA" id="ARBA00022824"/>
    </source>
</evidence>
<dbReference type="PANTHER" id="PTHR24292:SF54">
    <property type="entry name" value="CYP9F3-RELATED"/>
    <property type="match status" value="1"/>
</dbReference>
<evidence type="ECO:0000256" key="10">
    <source>
        <dbReference type="ARBA" id="ARBA00023004"/>
    </source>
</evidence>
<gene>
    <name evidence="15" type="primary">LOC108563659</name>
</gene>
<evidence type="ECO:0000256" key="4">
    <source>
        <dbReference type="ARBA" id="ARBA00010617"/>
    </source>
</evidence>
<keyword evidence="9 13" id="KW-0560">Oxidoreductase</keyword>
<proteinExistence type="inferred from homology"/>
<dbReference type="SUPFAM" id="SSF48264">
    <property type="entry name" value="Cytochrome P450"/>
    <property type="match status" value="1"/>
</dbReference>
<dbReference type="Pfam" id="PF00067">
    <property type="entry name" value="p450"/>
    <property type="match status" value="1"/>
</dbReference>
<keyword evidence="11 13" id="KW-0503">Monooxygenase</keyword>
<dbReference type="PANTHER" id="PTHR24292">
    <property type="entry name" value="CYTOCHROME P450"/>
    <property type="match status" value="1"/>
</dbReference>
<organism evidence="14 15">
    <name type="scientific">Nicrophorus vespilloides</name>
    <name type="common">Boreal carrion beetle</name>
    <dbReference type="NCBI Taxonomy" id="110193"/>
    <lineage>
        <taxon>Eukaryota</taxon>
        <taxon>Metazoa</taxon>
        <taxon>Ecdysozoa</taxon>
        <taxon>Arthropoda</taxon>
        <taxon>Hexapoda</taxon>
        <taxon>Insecta</taxon>
        <taxon>Pterygota</taxon>
        <taxon>Neoptera</taxon>
        <taxon>Endopterygota</taxon>
        <taxon>Coleoptera</taxon>
        <taxon>Polyphaga</taxon>
        <taxon>Staphyliniformia</taxon>
        <taxon>Silphidae</taxon>
        <taxon>Nicrophorinae</taxon>
        <taxon>Nicrophorus</taxon>
    </lineage>
</organism>
<keyword evidence="6 13" id="KW-0479">Metal-binding</keyword>
<dbReference type="RefSeq" id="XP_017777890.1">
    <property type="nucleotide sequence ID" value="XM_017922401.1"/>
</dbReference>
<evidence type="ECO:0000256" key="1">
    <source>
        <dbReference type="ARBA" id="ARBA00001971"/>
    </source>
</evidence>
<evidence type="ECO:0000256" key="5">
    <source>
        <dbReference type="ARBA" id="ARBA00022617"/>
    </source>
</evidence>
<keyword evidence="8" id="KW-0492">Microsome</keyword>
<evidence type="ECO:0000256" key="12">
    <source>
        <dbReference type="ARBA" id="ARBA00023136"/>
    </source>
</evidence>
<dbReference type="InterPro" id="IPR017972">
    <property type="entry name" value="Cyt_P450_CS"/>
</dbReference>
<evidence type="ECO:0000256" key="6">
    <source>
        <dbReference type="ARBA" id="ARBA00022723"/>
    </source>
</evidence>
<comment type="cofactor">
    <cofactor evidence="1">
        <name>heme</name>
        <dbReference type="ChEBI" id="CHEBI:30413"/>
    </cofactor>
</comment>
<evidence type="ECO:0000256" key="11">
    <source>
        <dbReference type="ARBA" id="ARBA00023033"/>
    </source>
</evidence>
<comment type="subcellular location">
    <subcellularLocation>
        <location evidence="3">Endoplasmic reticulum membrane</location>
        <topology evidence="3">Peripheral membrane protein</topology>
    </subcellularLocation>
    <subcellularLocation>
        <location evidence="2">Microsome membrane</location>
        <topology evidence="2">Peripheral membrane protein</topology>
    </subcellularLocation>
</comment>
<sequence>MFTIGLFIAVLSVLIYVYVIKPQNYWKNKGVKHNKPVFLFGDTYKTSLQQENFSTFVERIYNNFKNERYFGWYQFTTPILMINDVDLIKRIGIKDFDHFHDHPGYSHEDIDPLWNKNLFAINGEKWRNMRTTLSPSFTSSKMKIMFNLLNDCAEQFALYFKEQKEDVITVELKDIFTRYTNDVIATAAFGIKCDSLRDKDNEFYKNGLSITDFSGIEILKFFMFQISPTLAKLLKYKLIPDKSANFFGKVILDSIKMREEQGIVRPDMIHLLMQARKGNMDEDEEVTKVTKNKRTEITDEDIIAQAIIFFVAGFDSSATLMYFLAYELAVNPNIQAKLREDIMKTDEECDGKITYEALMKMKYLDMIISETLRKWPPTPITDRICIKEYTIPSERPDEKPLVIEKGTVIWFPIHAMQRDPNHFEDPERFDPERFSDENKSKIDAASFITFGIGPRNCIGSRFALMETKILIYHILKNFEIVPVQKSVIPVVLSKKHFNMTAEGGMWFGLKKLDA</sequence>